<dbReference type="InterPro" id="IPR016032">
    <property type="entry name" value="Sig_transdc_resp-reg_C-effctor"/>
</dbReference>
<dbReference type="PROSITE" id="PS50043">
    <property type="entry name" value="HTH_LUXR_2"/>
    <property type="match status" value="1"/>
</dbReference>
<dbReference type="Gene3D" id="1.10.10.10">
    <property type="entry name" value="Winged helix-like DNA-binding domain superfamily/Winged helix DNA-binding domain"/>
    <property type="match status" value="1"/>
</dbReference>
<name>A0ABT6Z6D7_9BACT</name>
<evidence type="ECO:0000259" key="4">
    <source>
        <dbReference type="PROSITE" id="PS50043"/>
    </source>
</evidence>
<organism evidence="5 6">
    <name type="scientific">Flectobacillus rivi</name>
    <dbReference type="NCBI Taxonomy" id="2984209"/>
    <lineage>
        <taxon>Bacteria</taxon>
        <taxon>Pseudomonadati</taxon>
        <taxon>Bacteroidota</taxon>
        <taxon>Cytophagia</taxon>
        <taxon>Cytophagales</taxon>
        <taxon>Flectobacillaceae</taxon>
        <taxon>Flectobacillus</taxon>
    </lineage>
</organism>
<keyword evidence="1" id="KW-0805">Transcription regulation</keyword>
<keyword evidence="6" id="KW-1185">Reference proteome</keyword>
<feature type="domain" description="HTH luxR-type" evidence="4">
    <location>
        <begin position="130"/>
        <end position="195"/>
    </location>
</feature>
<evidence type="ECO:0000256" key="2">
    <source>
        <dbReference type="ARBA" id="ARBA00023125"/>
    </source>
</evidence>
<dbReference type="Proteomes" id="UP001225761">
    <property type="component" value="Unassembled WGS sequence"/>
</dbReference>
<gene>
    <name evidence="5" type="ORF">QM481_16465</name>
</gene>
<evidence type="ECO:0000313" key="6">
    <source>
        <dbReference type="Proteomes" id="UP001225761"/>
    </source>
</evidence>
<dbReference type="EMBL" id="JASHIE010000011">
    <property type="protein sequence ID" value="MDI9876131.1"/>
    <property type="molecule type" value="Genomic_DNA"/>
</dbReference>
<evidence type="ECO:0000313" key="5">
    <source>
        <dbReference type="EMBL" id="MDI9876131.1"/>
    </source>
</evidence>
<dbReference type="InterPro" id="IPR036388">
    <property type="entry name" value="WH-like_DNA-bd_sf"/>
</dbReference>
<keyword evidence="3" id="KW-0804">Transcription</keyword>
<dbReference type="RefSeq" id="WP_283382507.1">
    <property type="nucleotide sequence ID" value="NZ_JASHIE010000011.1"/>
</dbReference>
<dbReference type="SMART" id="SM00421">
    <property type="entry name" value="HTH_LUXR"/>
    <property type="match status" value="1"/>
</dbReference>
<dbReference type="CDD" id="cd06170">
    <property type="entry name" value="LuxR_C_like"/>
    <property type="match status" value="1"/>
</dbReference>
<dbReference type="PANTHER" id="PTHR44688:SF16">
    <property type="entry name" value="DNA-BINDING TRANSCRIPTIONAL ACTIVATOR DEVR_DOSR"/>
    <property type="match status" value="1"/>
</dbReference>
<dbReference type="PANTHER" id="PTHR44688">
    <property type="entry name" value="DNA-BINDING TRANSCRIPTIONAL ACTIVATOR DEVR_DOSR"/>
    <property type="match status" value="1"/>
</dbReference>
<evidence type="ECO:0000256" key="3">
    <source>
        <dbReference type="ARBA" id="ARBA00023163"/>
    </source>
</evidence>
<accession>A0ABT6Z6D7</accession>
<sequence length="205" mass="23250">MNLLIIYEHQLLADGLKVILEPNPSILSVNLLSLEQASTQSIQSFAPDILLIDCQQSHHQVTNLLEALSIQNVNLATFVLGVSQWMSTPSVVTKVFQLNSGLNDLLSEINALKSNSSQKLFNETYHYQTPFFSKYGISLREAQVIAYVMQRESSSSISEKLFISVHTVNTHKRNIYHKLSVPNERELIKFVQNRFKTEHSFKANS</sequence>
<keyword evidence="2" id="KW-0238">DNA-binding</keyword>
<reference evidence="5 6" key="1">
    <citation type="submission" date="2023-05" db="EMBL/GenBank/DDBJ databases">
        <title>Novel species of genus Flectobacillus isolated from stream in China.</title>
        <authorList>
            <person name="Lu H."/>
        </authorList>
    </citation>
    <scope>NUCLEOTIDE SEQUENCE [LARGE SCALE GENOMIC DNA]</scope>
    <source>
        <strain evidence="5 6">LFS242W</strain>
    </source>
</reference>
<dbReference type="PRINTS" id="PR00038">
    <property type="entry name" value="HTHLUXR"/>
</dbReference>
<dbReference type="InterPro" id="IPR000792">
    <property type="entry name" value="Tscrpt_reg_LuxR_C"/>
</dbReference>
<dbReference type="SUPFAM" id="SSF46894">
    <property type="entry name" value="C-terminal effector domain of the bipartite response regulators"/>
    <property type="match status" value="1"/>
</dbReference>
<dbReference type="Pfam" id="PF00196">
    <property type="entry name" value="GerE"/>
    <property type="match status" value="1"/>
</dbReference>
<comment type="caution">
    <text evidence="5">The sequence shown here is derived from an EMBL/GenBank/DDBJ whole genome shotgun (WGS) entry which is preliminary data.</text>
</comment>
<protein>
    <submittedName>
        <fullName evidence="5">LuxR C-terminal-related transcriptional regulator</fullName>
    </submittedName>
</protein>
<proteinExistence type="predicted"/>
<evidence type="ECO:0000256" key="1">
    <source>
        <dbReference type="ARBA" id="ARBA00023015"/>
    </source>
</evidence>